<dbReference type="STRING" id="311334.SAMN05421846_10196"/>
<dbReference type="GO" id="GO:0031992">
    <property type="term" value="F:energy transducer activity"/>
    <property type="evidence" value="ECO:0007669"/>
    <property type="project" value="TreeGrafter"/>
</dbReference>
<dbReference type="GO" id="GO:0055085">
    <property type="term" value="P:transmembrane transport"/>
    <property type="evidence" value="ECO:0007669"/>
    <property type="project" value="InterPro"/>
</dbReference>
<proteinExistence type="predicted"/>
<dbReference type="Pfam" id="PF03544">
    <property type="entry name" value="TonB_C"/>
    <property type="match status" value="1"/>
</dbReference>
<dbReference type="OrthoDB" id="1095452at2"/>
<dbReference type="PANTHER" id="PTHR33446:SF2">
    <property type="entry name" value="PROTEIN TONB"/>
    <property type="match status" value="1"/>
</dbReference>
<dbReference type="SUPFAM" id="SSF74653">
    <property type="entry name" value="TolA/TonB C-terminal domain"/>
    <property type="match status" value="1"/>
</dbReference>
<dbReference type="PANTHER" id="PTHR33446">
    <property type="entry name" value="PROTEIN TONB-RELATED"/>
    <property type="match status" value="1"/>
</dbReference>
<feature type="transmembrane region" description="Helical" evidence="2">
    <location>
        <begin position="42"/>
        <end position="62"/>
    </location>
</feature>
<keyword evidence="5" id="KW-1185">Reference proteome</keyword>
<dbReference type="Gene3D" id="3.30.1150.10">
    <property type="match status" value="1"/>
</dbReference>
<evidence type="ECO:0000259" key="3">
    <source>
        <dbReference type="Pfam" id="PF03544"/>
    </source>
</evidence>
<name>A0A1G8D9T2_9FLAO</name>
<feature type="region of interest" description="Disordered" evidence="1">
    <location>
        <begin position="148"/>
        <end position="169"/>
    </location>
</feature>
<organism evidence="4 5">
    <name type="scientific">Chryseobacterium taeanense</name>
    <dbReference type="NCBI Taxonomy" id="311334"/>
    <lineage>
        <taxon>Bacteria</taxon>
        <taxon>Pseudomonadati</taxon>
        <taxon>Bacteroidota</taxon>
        <taxon>Flavobacteriia</taxon>
        <taxon>Flavobacteriales</taxon>
        <taxon>Weeksellaceae</taxon>
        <taxon>Chryseobacterium group</taxon>
        <taxon>Chryseobacterium</taxon>
    </lineage>
</organism>
<evidence type="ECO:0000256" key="2">
    <source>
        <dbReference type="SAM" id="Phobius"/>
    </source>
</evidence>
<protein>
    <submittedName>
        <fullName evidence="4">Protein TonB</fullName>
    </submittedName>
</protein>
<keyword evidence="2" id="KW-1133">Transmembrane helix</keyword>
<dbReference type="InterPro" id="IPR051045">
    <property type="entry name" value="TonB-dependent_transducer"/>
</dbReference>
<gene>
    <name evidence="4" type="ORF">SAMN05421846_10196</name>
</gene>
<feature type="region of interest" description="Disordered" evidence="1">
    <location>
        <begin position="84"/>
        <end position="105"/>
    </location>
</feature>
<dbReference type="AlphaFoldDB" id="A0A1G8D9T2"/>
<dbReference type="EMBL" id="FNDW01000001">
    <property type="protein sequence ID" value="SDH54343.1"/>
    <property type="molecule type" value="Genomic_DNA"/>
</dbReference>
<feature type="compositionally biased region" description="Basic and acidic residues" evidence="1">
    <location>
        <begin position="84"/>
        <end position="94"/>
    </location>
</feature>
<evidence type="ECO:0000313" key="4">
    <source>
        <dbReference type="EMBL" id="SDH54343.1"/>
    </source>
</evidence>
<evidence type="ECO:0000313" key="5">
    <source>
        <dbReference type="Proteomes" id="UP000198869"/>
    </source>
</evidence>
<dbReference type="Proteomes" id="UP000198869">
    <property type="component" value="Unassembled WGS sequence"/>
</dbReference>
<dbReference type="GO" id="GO:0098797">
    <property type="term" value="C:plasma membrane protein complex"/>
    <property type="evidence" value="ECO:0007669"/>
    <property type="project" value="TreeGrafter"/>
</dbReference>
<accession>A0A1G8D9T2</accession>
<reference evidence="5" key="1">
    <citation type="submission" date="2016-10" db="EMBL/GenBank/DDBJ databases">
        <authorList>
            <person name="Varghese N."/>
            <person name="Submissions S."/>
        </authorList>
    </citation>
    <scope>NUCLEOTIDE SEQUENCE [LARGE SCALE GENOMIC DNA]</scope>
    <source>
        <strain evidence="5">DSM 17071</strain>
    </source>
</reference>
<dbReference type="InterPro" id="IPR037682">
    <property type="entry name" value="TonB_C"/>
</dbReference>
<keyword evidence="2" id="KW-0812">Transmembrane</keyword>
<sequence>MANENVYDSGLTLDEIVFENRNKEYGAYDLRHQYPKLLTRSFIVGTVLFLILALSPFIYLTIKRLTAPPKQEVKADLVEILQEDKIIEQPKEEEPPPPPPPPKEEEKIEIIQNVVPEPVKAPKIETPPPPISKQLETTTGLVNQEGVKAPAYVPPPPPPSTGTKASTAEVKPQINQNQVYTEVEQTAEFPGGINAFRNKVANNFDGSAMNGDEGTVKTEVTFVVERDGSITDIKANGGNSDFNAEAIRTIKSIKNKWTPAKINGQSVRYRFRLPLTMNFEG</sequence>
<dbReference type="RefSeq" id="WP_089853124.1">
    <property type="nucleotide sequence ID" value="NZ_FNDW01000001.1"/>
</dbReference>
<evidence type="ECO:0000256" key="1">
    <source>
        <dbReference type="SAM" id="MobiDB-lite"/>
    </source>
</evidence>
<keyword evidence="2" id="KW-0472">Membrane</keyword>
<feature type="domain" description="TonB C-terminal" evidence="3">
    <location>
        <begin position="208"/>
        <end position="275"/>
    </location>
</feature>